<protein>
    <submittedName>
        <fullName evidence="7">Sigma-54-dependent Fis family transcriptional regulator</fullName>
    </submittedName>
</protein>
<dbReference type="Gene3D" id="3.30.450.40">
    <property type="match status" value="1"/>
</dbReference>
<dbReference type="Gene3D" id="3.40.50.300">
    <property type="entry name" value="P-loop containing nucleotide triphosphate hydrolases"/>
    <property type="match status" value="1"/>
</dbReference>
<dbReference type="InterPro" id="IPR025944">
    <property type="entry name" value="Sigma_54_int_dom_CS"/>
</dbReference>
<dbReference type="SMART" id="SM00382">
    <property type="entry name" value="AAA"/>
    <property type="match status" value="1"/>
</dbReference>
<dbReference type="InterPro" id="IPR003018">
    <property type="entry name" value="GAF"/>
</dbReference>
<gene>
    <name evidence="7" type="ORF">PQJ61_04055</name>
</gene>
<evidence type="ECO:0000313" key="8">
    <source>
        <dbReference type="Proteomes" id="UP001221217"/>
    </source>
</evidence>
<feature type="domain" description="Sigma-54 factor interaction" evidence="6">
    <location>
        <begin position="337"/>
        <end position="567"/>
    </location>
</feature>
<dbReference type="EMBL" id="JAQQAL010000010">
    <property type="protein sequence ID" value="MDC7225921.1"/>
    <property type="molecule type" value="Genomic_DNA"/>
</dbReference>
<dbReference type="InterPro" id="IPR002197">
    <property type="entry name" value="HTH_Fis"/>
</dbReference>
<evidence type="ECO:0000313" key="7">
    <source>
        <dbReference type="EMBL" id="MDC7225921.1"/>
    </source>
</evidence>
<dbReference type="InterPro" id="IPR027417">
    <property type="entry name" value="P-loop_NTPase"/>
</dbReference>
<dbReference type="InterPro" id="IPR029016">
    <property type="entry name" value="GAF-like_dom_sf"/>
</dbReference>
<dbReference type="GO" id="GO:0043565">
    <property type="term" value="F:sequence-specific DNA binding"/>
    <property type="evidence" value="ECO:0007669"/>
    <property type="project" value="InterPro"/>
</dbReference>
<evidence type="ECO:0000256" key="3">
    <source>
        <dbReference type="ARBA" id="ARBA00023015"/>
    </source>
</evidence>
<dbReference type="SUPFAM" id="SSF52540">
    <property type="entry name" value="P-loop containing nucleoside triphosphate hydrolases"/>
    <property type="match status" value="1"/>
</dbReference>
<dbReference type="Gene3D" id="1.10.10.60">
    <property type="entry name" value="Homeodomain-like"/>
    <property type="match status" value="1"/>
</dbReference>
<dbReference type="InterPro" id="IPR058031">
    <property type="entry name" value="AAA_lid_NorR"/>
</dbReference>
<keyword evidence="1" id="KW-0547">Nucleotide-binding</keyword>
<dbReference type="InterPro" id="IPR025662">
    <property type="entry name" value="Sigma_54_int_dom_ATP-bd_1"/>
</dbReference>
<sequence>MGIETLELWHAYAINREKIDQEKIRNLIRESWERSRSLKVDPLFNGVSMVHKNELNRRIQNRKDMLEAAMPHLHKLYRIIRNSRTTITITDEDGVVLDSFYNDELKKMKNFPIPGSIHSEENCGTNGVGTALVTGKPVQIIGAEHWLKDNHNWFCNTVPIRQYNRIIGVLNLSCPINIGHEHSLGMVSSTAYAIEREMEMKKVLKERKNLVLQQRTILDLLDTGIIVINKEGLIIQNNEKAQQILSNRGDWTGLKLSEIMDCNHDFNDTFAKRQEFENYEIPVKIKGRHTYIGFSSAFIENGDSTDGMVLRLREPASIRHFAAIAGGSNAIYSFSDIIGESREVSDVLKLAELAARNTTNVLITGESGTGKELIAQSIHNSSERKHKPFVAINCGALSRELIQSELFGYEGGAFTGAKKNGNPGKFELADGGTLFLDEIGEMPLDAQTNLLRVLQTGNVLRIGARHPNRVDVRIIAATNKNLDDEIKLKNFRNDLYYRLNVLQIVLPPLRERKSDILLLATHFLKRFSKESGKYIDGFSSGAIDVINSYTWPGNIRELENTIERAVIICENELIETSALPPKIISNLPDTAHAGTVPAEMGFGNSRSNGINEVELDYIKNLLSKHRGNLRSAAAEMGVARSTLYNKLRKYKISVEDYR</sequence>
<reference evidence="7 8" key="1">
    <citation type="submission" date="2022-12" db="EMBL/GenBank/DDBJ databases">
        <title>Metagenome assembled genome from gulf of manar.</title>
        <authorList>
            <person name="Kohli P."/>
            <person name="Pk S."/>
            <person name="Venkata Ramana C."/>
            <person name="Sasikala C."/>
        </authorList>
    </citation>
    <scope>NUCLEOTIDE SEQUENCE [LARGE SCALE GENOMIC DNA]</scope>
    <source>
        <strain evidence="7">JB008</strain>
    </source>
</reference>
<dbReference type="Proteomes" id="UP001221217">
    <property type="component" value="Unassembled WGS sequence"/>
</dbReference>
<accession>A0AAJ1IGR4</accession>
<evidence type="ECO:0000259" key="6">
    <source>
        <dbReference type="PROSITE" id="PS50045"/>
    </source>
</evidence>
<dbReference type="InterPro" id="IPR003593">
    <property type="entry name" value="AAA+_ATPase"/>
</dbReference>
<keyword evidence="3" id="KW-0805">Transcription regulation</keyword>
<dbReference type="Gene3D" id="1.10.8.60">
    <property type="match status" value="1"/>
</dbReference>
<dbReference type="Gene3D" id="3.30.450.20">
    <property type="entry name" value="PAS domain"/>
    <property type="match status" value="1"/>
</dbReference>
<dbReference type="AlphaFoldDB" id="A0AAJ1IGR4"/>
<evidence type="ECO:0000256" key="2">
    <source>
        <dbReference type="ARBA" id="ARBA00022840"/>
    </source>
</evidence>
<dbReference type="PROSITE" id="PS00675">
    <property type="entry name" value="SIGMA54_INTERACT_1"/>
    <property type="match status" value="1"/>
</dbReference>
<dbReference type="Pfam" id="PF25601">
    <property type="entry name" value="AAA_lid_14"/>
    <property type="match status" value="1"/>
</dbReference>
<keyword evidence="4" id="KW-0238">DNA-binding</keyword>
<dbReference type="CDD" id="cd00009">
    <property type="entry name" value="AAA"/>
    <property type="match status" value="1"/>
</dbReference>
<evidence type="ECO:0000256" key="4">
    <source>
        <dbReference type="ARBA" id="ARBA00023125"/>
    </source>
</evidence>
<dbReference type="GO" id="GO:0005524">
    <property type="term" value="F:ATP binding"/>
    <property type="evidence" value="ECO:0007669"/>
    <property type="project" value="UniProtKB-KW"/>
</dbReference>
<dbReference type="PROSITE" id="PS50045">
    <property type="entry name" value="SIGMA54_INTERACT_4"/>
    <property type="match status" value="1"/>
</dbReference>
<organism evidence="7 8">
    <name type="scientific">Candidatus Thalassospirochaeta sargassi</name>
    <dbReference type="NCBI Taxonomy" id="3119039"/>
    <lineage>
        <taxon>Bacteria</taxon>
        <taxon>Pseudomonadati</taxon>
        <taxon>Spirochaetota</taxon>
        <taxon>Spirochaetia</taxon>
        <taxon>Spirochaetales</taxon>
        <taxon>Spirochaetaceae</taxon>
        <taxon>Candidatus Thalassospirochaeta</taxon>
    </lineage>
</organism>
<dbReference type="PRINTS" id="PR01590">
    <property type="entry name" value="HTHFIS"/>
</dbReference>
<evidence type="ECO:0000256" key="1">
    <source>
        <dbReference type="ARBA" id="ARBA00022741"/>
    </source>
</evidence>
<dbReference type="GO" id="GO:0006355">
    <property type="term" value="P:regulation of DNA-templated transcription"/>
    <property type="evidence" value="ECO:0007669"/>
    <property type="project" value="InterPro"/>
</dbReference>
<dbReference type="PANTHER" id="PTHR32071">
    <property type="entry name" value="TRANSCRIPTIONAL REGULATORY PROTEIN"/>
    <property type="match status" value="1"/>
</dbReference>
<dbReference type="Pfam" id="PF01590">
    <property type="entry name" value="GAF"/>
    <property type="match status" value="1"/>
</dbReference>
<dbReference type="InterPro" id="IPR002078">
    <property type="entry name" value="Sigma_54_int"/>
</dbReference>
<dbReference type="InterPro" id="IPR025943">
    <property type="entry name" value="Sigma_54_int_dom_ATP-bd_2"/>
</dbReference>
<dbReference type="InterPro" id="IPR009057">
    <property type="entry name" value="Homeodomain-like_sf"/>
</dbReference>
<dbReference type="Pfam" id="PF00158">
    <property type="entry name" value="Sigma54_activat"/>
    <property type="match status" value="1"/>
</dbReference>
<dbReference type="SUPFAM" id="SSF46689">
    <property type="entry name" value="Homeodomain-like"/>
    <property type="match status" value="1"/>
</dbReference>
<comment type="caution">
    <text evidence="7">The sequence shown here is derived from an EMBL/GenBank/DDBJ whole genome shotgun (WGS) entry which is preliminary data.</text>
</comment>
<dbReference type="PANTHER" id="PTHR32071:SF57">
    <property type="entry name" value="C4-DICARBOXYLATE TRANSPORT TRANSCRIPTIONAL REGULATORY PROTEIN DCTD"/>
    <property type="match status" value="1"/>
</dbReference>
<dbReference type="PROSITE" id="PS00676">
    <property type="entry name" value="SIGMA54_INTERACT_2"/>
    <property type="match status" value="1"/>
</dbReference>
<dbReference type="Pfam" id="PF02954">
    <property type="entry name" value="HTH_8"/>
    <property type="match status" value="1"/>
</dbReference>
<dbReference type="FunFam" id="3.40.50.300:FF:000006">
    <property type="entry name" value="DNA-binding transcriptional regulator NtrC"/>
    <property type="match status" value="1"/>
</dbReference>
<name>A0AAJ1IGR4_9SPIO</name>
<evidence type="ECO:0000256" key="5">
    <source>
        <dbReference type="ARBA" id="ARBA00023163"/>
    </source>
</evidence>
<keyword evidence="2" id="KW-0067">ATP-binding</keyword>
<dbReference type="PROSITE" id="PS00688">
    <property type="entry name" value="SIGMA54_INTERACT_3"/>
    <property type="match status" value="1"/>
</dbReference>
<proteinExistence type="predicted"/>
<keyword evidence="5" id="KW-0804">Transcription</keyword>